<evidence type="ECO:0000259" key="1">
    <source>
        <dbReference type="PROSITE" id="PS51186"/>
    </source>
</evidence>
<dbReference type="SUPFAM" id="SSF55729">
    <property type="entry name" value="Acyl-CoA N-acyltransferases (Nat)"/>
    <property type="match status" value="1"/>
</dbReference>
<dbReference type="Pfam" id="PF00583">
    <property type="entry name" value="Acetyltransf_1"/>
    <property type="match status" value="1"/>
</dbReference>
<proteinExistence type="predicted"/>
<name>A0ABP8VDT6_9ACTN</name>
<dbReference type="InterPro" id="IPR016181">
    <property type="entry name" value="Acyl_CoA_acyltransferase"/>
</dbReference>
<dbReference type="PROSITE" id="PS51186">
    <property type="entry name" value="GNAT"/>
    <property type="match status" value="1"/>
</dbReference>
<dbReference type="InterPro" id="IPR051822">
    <property type="entry name" value="Glycosyl_Hydrolase_84"/>
</dbReference>
<evidence type="ECO:0000313" key="2">
    <source>
        <dbReference type="EMBL" id="GAA4658751.1"/>
    </source>
</evidence>
<dbReference type="InterPro" id="IPR000182">
    <property type="entry name" value="GNAT_dom"/>
</dbReference>
<protein>
    <submittedName>
        <fullName evidence="2">N-acetyltransferase</fullName>
    </submittedName>
</protein>
<dbReference type="PANTHER" id="PTHR13170:SF16">
    <property type="entry name" value="PROTEIN O-GLCNACASE"/>
    <property type="match status" value="1"/>
</dbReference>
<keyword evidence="3" id="KW-1185">Reference proteome</keyword>
<dbReference type="PANTHER" id="PTHR13170">
    <property type="entry name" value="O-GLCNACASE"/>
    <property type="match status" value="1"/>
</dbReference>
<dbReference type="Gene3D" id="3.40.630.30">
    <property type="match status" value="1"/>
</dbReference>
<dbReference type="EMBL" id="BAABIL010000644">
    <property type="protein sequence ID" value="GAA4658751.1"/>
    <property type="molecule type" value="Genomic_DNA"/>
</dbReference>
<dbReference type="Proteomes" id="UP001501195">
    <property type="component" value="Unassembled WGS sequence"/>
</dbReference>
<reference evidence="3" key="1">
    <citation type="journal article" date="2019" name="Int. J. Syst. Evol. Microbiol.">
        <title>The Global Catalogue of Microorganisms (GCM) 10K type strain sequencing project: providing services to taxonomists for standard genome sequencing and annotation.</title>
        <authorList>
            <consortium name="The Broad Institute Genomics Platform"/>
            <consortium name="The Broad Institute Genome Sequencing Center for Infectious Disease"/>
            <person name="Wu L."/>
            <person name="Ma J."/>
        </authorList>
    </citation>
    <scope>NUCLEOTIDE SEQUENCE [LARGE SCALE GENOMIC DNA]</scope>
    <source>
        <strain evidence="3">JCM 18126</strain>
    </source>
</reference>
<evidence type="ECO:0000313" key="3">
    <source>
        <dbReference type="Proteomes" id="UP001501195"/>
    </source>
</evidence>
<accession>A0ABP8VDT6</accession>
<dbReference type="RefSeq" id="WP_345713864.1">
    <property type="nucleotide sequence ID" value="NZ_BAABIL010000644.1"/>
</dbReference>
<gene>
    <name evidence="2" type="ORF">GCM10023225_32770</name>
</gene>
<comment type="caution">
    <text evidence="2">The sequence shown here is derived from an EMBL/GenBank/DDBJ whole genome shotgun (WGS) entry which is preliminary data.</text>
</comment>
<sequence>MTTTAGAPPGADPARARIRPYATPDLAAVYDVCVRTGAAGGDARGRHGSDDLLPDVFAGPYVVLEPELAFVLDDGERAVGYVVGTADTAAFVRAYRTRWLPQVADRYPVPQVPPRTPDDRLTALLLRPERMLVPELAAYPAHLHVDVLPEHQGGGHGRALVETFLRAARAAGAGAVHLGVDPANTRALGFYERTGFHRIEVPDAVGVLYLGRSTALEEPAGGGGGTRG</sequence>
<feature type="domain" description="N-acetyltransferase" evidence="1">
    <location>
        <begin position="16"/>
        <end position="215"/>
    </location>
</feature>
<organism evidence="2 3">
    <name type="scientific">Kineococcus glutinatus</name>
    <dbReference type="NCBI Taxonomy" id="1070872"/>
    <lineage>
        <taxon>Bacteria</taxon>
        <taxon>Bacillati</taxon>
        <taxon>Actinomycetota</taxon>
        <taxon>Actinomycetes</taxon>
        <taxon>Kineosporiales</taxon>
        <taxon>Kineosporiaceae</taxon>
        <taxon>Kineococcus</taxon>
    </lineage>
</organism>